<keyword evidence="4 7" id="KW-1133">Transmembrane helix</keyword>
<evidence type="ECO:0000256" key="4">
    <source>
        <dbReference type="ARBA" id="ARBA00022989"/>
    </source>
</evidence>
<feature type="transmembrane region" description="Helical" evidence="7">
    <location>
        <begin position="429"/>
        <end position="452"/>
    </location>
</feature>
<keyword evidence="3 7" id="KW-0812">Transmembrane</keyword>
<protein>
    <submittedName>
        <fullName evidence="9">ABC transporter permease YtrF</fullName>
    </submittedName>
</protein>
<evidence type="ECO:0000259" key="8">
    <source>
        <dbReference type="Pfam" id="PF02687"/>
    </source>
</evidence>
<dbReference type="KEGG" id="ccho:CCHOA_00355"/>
<feature type="domain" description="ABC3 transporter permease C-terminal" evidence="8">
    <location>
        <begin position="341"/>
        <end position="462"/>
    </location>
</feature>
<feature type="transmembrane region" description="Helical" evidence="7">
    <location>
        <begin position="482"/>
        <end position="502"/>
    </location>
</feature>
<dbReference type="RefSeq" id="WP_123925633.1">
    <property type="nucleotide sequence ID" value="NZ_CP033896.1"/>
</dbReference>
<dbReference type="PANTHER" id="PTHR30572">
    <property type="entry name" value="MEMBRANE COMPONENT OF TRANSPORTER-RELATED"/>
    <property type="match status" value="1"/>
</dbReference>
<dbReference type="EMBL" id="CP033896">
    <property type="protein sequence ID" value="AZA12500.1"/>
    <property type="molecule type" value="Genomic_DNA"/>
</dbReference>
<feature type="transmembrane region" description="Helical" evidence="7">
    <location>
        <begin position="901"/>
        <end position="919"/>
    </location>
</feature>
<reference evidence="9 10" key="1">
    <citation type="submission" date="2018-11" db="EMBL/GenBank/DDBJ databases">
        <authorList>
            <person name="Kleinhagauer T."/>
            <person name="Glaeser S.P."/>
            <person name="Spergser J."/>
            <person name="Ruckert C."/>
            <person name="Kaempfer P."/>
            <person name="Busse H.-J."/>
        </authorList>
    </citation>
    <scope>NUCLEOTIDE SEQUENCE [LARGE SCALE GENOMIC DNA]</scope>
    <source>
        <strain evidence="9 10">200CH</strain>
    </source>
</reference>
<evidence type="ECO:0000313" key="9">
    <source>
        <dbReference type="EMBL" id="AZA12500.1"/>
    </source>
</evidence>
<evidence type="ECO:0000256" key="7">
    <source>
        <dbReference type="SAM" id="Phobius"/>
    </source>
</evidence>
<organism evidence="9 10">
    <name type="scientific">Corynebacterium choanae</name>
    <dbReference type="NCBI Taxonomy" id="1862358"/>
    <lineage>
        <taxon>Bacteria</taxon>
        <taxon>Bacillati</taxon>
        <taxon>Actinomycetota</taxon>
        <taxon>Actinomycetes</taxon>
        <taxon>Mycobacteriales</taxon>
        <taxon>Corynebacteriaceae</taxon>
        <taxon>Corynebacterium</taxon>
    </lineage>
</organism>
<feature type="domain" description="ABC3 transporter permease C-terminal" evidence="8">
    <location>
        <begin position="813"/>
        <end position="927"/>
    </location>
</feature>
<evidence type="ECO:0000256" key="1">
    <source>
        <dbReference type="ARBA" id="ARBA00004651"/>
    </source>
</evidence>
<proteinExistence type="inferred from homology"/>
<feature type="transmembrane region" description="Helical" evidence="7">
    <location>
        <begin position="808"/>
        <end position="834"/>
    </location>
</feature>
<dbReference type="Proteomes" id="UP000269019">
    <property type="component" value="Chromosome"/>
</dbReference>
<gene>
    <name evidence="9" type="primary">ytrF</name>
    <name evidence="9" type="ORF">CCHOA_00355</name>
</gene>
<dbReference type="InterPro" id="IPR003838">
    <property type="entry name" value="ABC3_permease_C"/>
</dbReference>
<dbReference type="Pfam" id="PF02687">
    <property type="entry name" value="FtsX"/>
    <property type="match status" value="2"/>
</dbReference>
<feature type="transmembrane region" description="Helical" evidence="7">
    <location>
        <begin position="50"/>
        <end position="70"/>
    </location>
</feature>
<dbReference type="GO" id="GO:0005886">
    <property type="term" value="C:plasma membrane"/>
    <property type="evidence" value="ECO:0007669"/>
    <property type="project" value="UniProtKB-SubCell"/>
</dbReference>
<feature type="transmembrane region" description="Helical" evidence="7">
    <location>
        <begin position="855"/>
        <end position="881"/>
    </location>
</feature>
<keyword evidence="2" id="KW-1003">Cell membrane</keyword>
<evidence type="ECO:0000256" key="3">
    <source>
        <dbReference type="ARBA" id="ARBA00022692"/>
    </source>
</evidence>
<evidence type="ECO:0000256" key="5">
    <source>
        <dbReference type="ARBA" id="ARBA00023136"/>
    </source>
</evidence>
<accession>A0A3G6J7T2</accession>
<keyword evidence="10" id="KW-1185">Reference proteome</keyword>
<sequence>MGRRRAVLFRRGDDSYGNGTGVVSPPQWRHGRRVMRTIGWRSVLAHRVRLLLTLLSVAIGTAFMTGSAMFTAQLEDSFSAIVSSLFDDVDIAVTGGPGSSGLDAAAVAALRDDPRIAKVTVTADPSAVVAARVGGGLLDTGGAPSQAVAMTAAGDALGAGQLTAGRVPAASGEVAVNETALQRNSLAVGDKIVVIAPSFTENVTIVGAFASPRGADTGGWLGVAFAEDDYVARFGTDGKVQLASVTLAGLTGSNQHHAATGAADWWPWPPAKQDEVSQSAADETAFVERGTPAAASRIAAVEATISEQFPQAAVLEGRVLSEQATASLQQGLAFVRYFLWAFAGIALLVAMFLISNTFAMIVAQRTKEFALLRAVGAASRQITTAVTVEATAIGVVGSAVGILGGIGLVKFVSFGMAYVGVGLPTTGLVASPAAIITPLLVGTVLTMIAGFVPARRAGAIPPVAAMSAVHVEQPVAGVSWRWLSGLLALSAGATILLAPVAVTITATATARAALAGAGAALLIVGLWLAGPGLAARPTTAIAQLFARGLGAAGKLAAANARRYPKRNASTAFALTLGLLMVTTIGMFGASMKASLTSMIDTTVTADLVVKGPTASQLTIPAPLAAQLADDPALGDVTVLRTAYLTVAGSPRGVPGGRPKSTNVAAVDFTPGASGLALQPVDGTLDLVHNAGIIIDEQLAEATNTHVGDMLPIGGERGDQYPATVVGIYAVNTGLGEAIIAETTARAIVGEDNLAIQNLFITAPQSTADSRAAARRTVQQAADEYQVVEVLTREEFASQSERNVNTLLAVLYGLLTLAVITAILGIVNTLGLSVIERRSELGMLRIVGAGRRQIRTMIYTESVVIAVYGALVGLAAGLLIGYGFLTTLSSEGITTIAVDTRLLVGMLPAAILIGIGAAALPARVAANTDLLTAIEAE</sequence>
<feature type="transmembrane region" description="Helical" evidence="7">
    <location>
        <begin position="508"/>
        <end position="529"/>
    </location>
</feature>
<dbReference type="OrthoDB" id="9780560at2"/>
<dbReference type="InterPro" id="IPR050250">
    <property type="entry name" value="Macrolide_Exporter_MacB"/>
</dbReference>
<evidence type="ECO:0000256" key="6">
    <source>
        <dbReference type="ARBA" id="ARBA00038076"/>
    </source>
</evidence>
<feature type="transmembrane region" description="Helical" evidence="7">
    <location>
        <begin position="571"/>
        <end position="591"/>
    </location>
</feature>
<dbReference type="AlphaFoldDB" id="A0A3G6J7T2"/>
<comment type="similarity">
    <text evidence="6">Belongs to the ABC-4 integral membrane protein family.</text>
</comment>
<comment type="subcellular location">
    <subcellularLocation>
        <location evidence="1">Cell membrane</location>
        <topology evidence="1">Multi-pass membrane protein</topology>
    </subcellularLocation>
</comment>
<evidence type="ECO:0000313" key="10">
    <source>
        <dbReference type="Proteomes" id="UP000269019"/>
    </source>
</evidence>
<name>A0A3G6J7T2_9CORY</name>
<feature type="transmembrane region" description="Helical" evidence="7">
    <location>
        <begin position="337"/>
        <end position="363"/>
    </location>
</feature>
<evidence type="ECO:0000256" key="2">
    <source>
        <dbReference type="ARBA" id="ARBA00022475"/>
    </source>
</evidence>
<keyword evidence="5 7" id="KW-0472">Membrane</keyword>
<dbReference type="GO" id="GO:0022857">
    <property type="term" value="F:transmembrane transporter activity"/>
    <property type="evidence" value="ECO:0007669"/>
    <property type="project" value="TreeGrafter"/>
</dbReference>
<feature type="transmembrane region" description="Helical" evidence="7">
    <location>
        <begin position="384"/>
        <end position="409"/>
    </location>
</feature>
<dbReference type="PANTHER" id="PTHR30572:SF4">
    <property type="entry name" value="ABC TRANSPORTER PERMEASE YTRF"/>
    <property type="match status" value="1"/>
</dbReference>